<dbReference type="EMBL" id="JAPCWZ010000003">
    <property type="protein sequence ID" value="KAK8875131.1"/>
    <property type="molecule type" value="Genomic_DNA"/>
</dbReference>
<evidence type="ECO:0000313" key="3">
    <source>
        <dbReference type="Proteomes" id="UP001390339"/>
    </source>
</evidence>
<comment type="caution">
    <text evidence="2">The sequence shown here is derived from an EMBL/GenBank/DDBJ whole genome shotgun (WGS) entry which is preliminary data.</text>
</comment>
<name>A0ABR2JBG6_9PEZI</name>
<evidence type="ECO:0000256" key="1">
    <source>
        <dbReference type="SAM" id="SignalP"/>
    </source>
</evidence>
<feature type="signal peptide" evidence="1">
    <location>
        <begin position="1"/>
        <end position="18"/>
    </location>
</feature>
<feature type="chain" id="PRO_5045876650" evidence="1">
    <location>
        <begin position="19"/>
        <end position="482"/>
    </location>
</feature>
<keyword evidence="1" id="KW-0732">Signal</keyword>
<dbReference type="Proteomes" id="UP001390339">
    <property type="component" value="Unassembled WGS sequence"/>
</dbReference>
<sequence>MKLQRLTWALGLVPLVSSAEPEKGAACKPYAGYNCAEPGTELFPFAEYDFDDSEKDIIGKRQAIDPREVDFTTLDSETGINVTSLVRRQDWDDVDVATLHARVEDTLEANDADDADGLVEAYRQLTNRGLLERRGGKRSFQICLLVAKMTYTAPGYPIAADDDWYDAKTWDECQDYKLEKKSKATVASENAARKKKDPKIKDRTFQDEHILELQMIKSFSLDKFGGVLDPKKKQGTGEEPPSFPLAVPAHGYTEMCKYLQYYWDKGDAKKAIVGGKKVWDFVGNAWPSNEQGSKHHEEEIIKLENRVNKVKARVFGETAIYAKNKQDIAKKDINKADEFIKNIKEMILVSEYMKRDDVKKIFKAQGDRVQARFKEAEEGLEKNWANEAKKYIKQGLDKMWVDWLKTYVSDASKKLEKEIAVHAGILDDFIEQRRLFEEEQKKKPEKERVKITKEEQKLLDEMKASAKAAKGVSKPLIPNPWA</sequence>
<gene>
    <name evidence="2" type="ORF">PGQ11_005645</name>
</gene>
<evidence type="ECO:0000313" key="2">
    <source>
        <dbReference type="EMBL" id="KAK8875131.1"/>
    </source>
</evidence>
<reference evidence="2 3" key="1">
    <citation type="journal article" date="2024" name="IMA Fungus">
        <title>Apiospora arundinis, a panoply of carbohydrate-active enzymes and secondary metabolites.</title>
        <authorList>
            <person name="Sorensen T."/>
            <person name="Petersen C."/>
            <person name="Muurmann A.T."/>
            <person name="Christiansen J.V."/>
            <person name="Brundto M.L."/>
            <person name="Overgaard C.K."/>
            <person name="Boysen A.T."/>
            <person name="Wollenberg R.D."/>
            <person name="Larsen T.O."/>
            <person name="Sorensen J.L."/>
            <person name="Nielsen K.L."/>
            <person name="Sondergaard T.E."/>
        </authorList>
    </citation>
    <scope>NUCLEOTIDE SEQUENCE [LARGE SCALE GENOMIC DNA]</scope>
    <source>
        <strain evidence="2 3">AAU 773</strain>
    </source>
</reference>
<protein>
    <submittedName>
        <fullName evidence="2">Uncharacterized protein</fullName>
    </submittedName>
</protein>
<keyword evidence="3" id="KW-1185">Reference proteome</keyword>
<accession>A0ABR2JBG6</accession>
<proteinExistence type="predicted"/>
<organism evidence="2 3">
    <name type="scientific">Apiospora arundinis</name>
    <dbReference type="NCBI Taxonomy" id="335852"/>
    <lineage>
        <taxon>Eukaryota</taxon>
        <taxon>Fungi</taxon>
        <taxon>Dikarya</taxon>
        <taxon>Ascomycota</taxon>
        <taxon>Pezizomycotina</taxon>
        <taxon>Sordariomycetes</taxon>
        <taxon>Xylariomycetidae</taxon>
        <taxon>Amphisphaeriales</taxon>
        <taxon>Apiosporaceae</taxon>
        <taxon>Apiospora</taxon>
    </lineage>
</organism>